<sequence length="886" mass="98792">MGNQTSSSSSPSKKRSGRRSESQTAADIAAERAKRVVGDLQEGIKNSVKKLDDDHPAAQFIDQICGVHFEEEKYRDKYRDSRSASYYSEDVSEDGSRTFQSEDDTTYDGRRHGGRGRSDKSVESASYTTQSEYDSDSKRGRRRNISFDTEEESRITQDEPKLISKPLASSFAKRCYFTKAGIGKTTQHYEGLTLTGNVVLMLAAAMKLKGCPTICDEDLRRVEQTYPNQFSRLPDELLLSSGWRRISKYCHFSNKPIPDGIPFFHSKQRLHPAGGYYFLLAAAVGMIRPIDVEPLTKDTLVLLETDFPTQCDATPSVLIRDPEQWVLVNKFCFFSGGPINAEEDVYYQADFDGNPIYMLAFLSPSLTPEELYKLTEIGPNNEPGLKSVSDVQAVESVYDLTERDFDDLKLYHLGPCRALPQYILRPSAWTKVLPPHFLAARQQAMIRAQGFEGCFESASSLTGGLHKSLPRQISEEQAPMMPPEGASDRVGTGYEFQRQVEEEGAFHYSNSSEQVSKEAQKSPSPNTSGHLTENLTLASSRLDPPDDEPPSLKKDSMEESIQEPGVISPTAEASIDEHGFYSVQQPLQVATIQDHMIRPSDYPDHYVSPESFSQRGEAFGEDEPTPLNYFEGSPPSHQVSRFFDEMAQSNGDYCEEEGIFIPQEVDHSGAPSHRSYRNDLHTSQEYHGLEEKKFGMEKDEVDSQLENSVEFVKDECDRYRQRFIDTRDDGKAPFSPGESSTHTGFDSQSHQSPAMRGAHEILKKRRKRVDMMQAGQATDNPSTFESGGNPDPAESEAGADAWEESGSEVTGSVISGSSAWTDDNSAPADRMSRRALILQMARARMKNNKDSPSKQKIDETIAEEDGNITVATDGNTAEFDLTGDLD</sequence>
<dbReference type="Proteomes" id="UP000693970">
    <property type="component" value="Unassembled WGS sequence"/>
</dbReference>
<keyword evidence="3" id="KW-1185">Reference proteome</keyword>
<evidence type="ECO:0000313" key="3">
    <source>
        <dbReference type="Proteomes" id="UP000693970"/>
    </source>
</evidence>
<protein>
    <submittedName>
        <fullName evidence="2">Uncharacterized protein</fullName>
    </submittedName>
</protein>
<feature type="region of interest" description="Disordered" evidence="1">
    <location>
        <begin position="1"/>
        <end position="40"/>
    </location>
</feature>
<feature type="region of interest" description="Disordered" evidence="1">
    <location>
        <begin position="72"/>
        <end position="159"/>
    </location>
</feature>
<feature type="compositionally biased region" description="Polar residues" evidence="1">
    <location>
        <begin position="737"/>
        <end position="752"/>
    </location>
</feature>
<organism evidence="2 3">
    <name type="scientific">Nitzschia inconspicua</name>
    <dbReference type="NCBI Taxonomy" id="303405"/>
    <lineage>
        <taxon>Eukaryota</taxon>
        <taxon>Sar</taxon>
        <taxon>Stramenopiles</taxon>
        <taxon>Ochrophyta</taxon>
        <taxon>Bacillariophyta</taxon>
        <taxon>Bacillariophyceae</taxon>
        <taxon>Bacillariophycidae</taxon>
        <taxon>Bacillariales</taxon>
        <taxon>Bacillariaceae</taxon>
        <taxon>Nitzschia</taxon>
    </lineage>
</organism>
<feature type="region of interest" description="Disordered" evidence="1">
    <location>
        <begin position="507"/>
        <end position="565"/>
    </location>
</feature>
<dbReference type="OrthoDB" id="42749at2759"/>
<feature type="region of interest" description="Disordered" evidence="1">
    <location>
        <begin position="727"/>
        <end position="756"/>
    </location>
</feature>
<evidence type="ECO:0000256" key="1">
    <source>
        <dbReference type="SAM" id="MobiDB-lite"/>
    </source>
</evidence>
<feature type="compositionally biased region" description="Polar residues" evidence="1">
    <location>
        <begin position="775"/>
        <end position="786"/>
    </location>
</feature>
<reference evidence="2" key="1">
    <citation type="journal article" date="2021" name="Sci. Rep.">
        <title>Diploid genomic architecture of Nitzschia inconspicua, an elite biomass production diatom.</title>
        <authorList>
            <person name="Oliver A."/>
            <person name="Podell S."/>
            <person name="Pinowska A."/>
            <person name="Traller J.C."/>
            <person name="Smith S.R."/>
            <person name="McClure R."/>
            <person name="Beliaev A."/>
            <person name="Bohutskyi P."/>
            <person name="Hill E.A."/>
            <person name="Rabines A."/>
            <person name="Zheng H."/>
            <person name="Allen L.Z."/>
            <person name="Kuo A."/>
            <person name="Grigoriev I.V."/>
            <person name="Allen A.E."/>
            <person name="Hazlebeck D."/>
            <person name="Allen E.E."/>
        </authorList>
    </citation>
    <scope>NUCLEOTIDE SEQUENCE</scope>
    <source>
        <strain evidence="2">Hildebrandi</strain>
    </source>
</reference>
<comment type="caution">
    <text evidence="2">The sequence shown here is derived from an EMBL/GenBank/DDBJ whole genome shotgun (WGS) entry which is preliminary data.</text>
</comment>
<feature type="compositionally biased region" description="Basic and acidic residues" evidence="1">
    <location>
        <begin position="107"/>
        <end position="122"/>
    </location>
</feature>
<gene>
    <name evidence="2" type="ORF">IV203_023464</name>
</gene>
<feature type="compositionally biased region" description="Polar residues" evidence="1">
    <location>
        <begin position="807"/>
        <end position="824"/>
    </location>
</feature>
<reference evidence="2" key="2">
    <citation type="submission" date="2021-04" db="EMBL/GenBank/DDBJ databases">
        <authorList>
            <person name="Podell S."/>
        </authorList>
    </citation>
    <scope>NUCLEOTIDE SEQUENCE</scope>
    <source>
        <strain evidence="2">Hildebrandi</strain>
    </source>
</reference>
<dbReference type="AlphaFoldDB" id="A0A9K3KDI5"/>
<accession>A0A9K3KDI5</accession>
<evidence type="ECO:0000313" key="2">
    <source>
        <dbReference type="EMBL" id="KAG7341512.1"/>
    </source>
</evidence>
<feature type="compositionally biased region" description="Polar residues" evidence="1">
    <location>
        <begin position="521"/>
        <end position="539"/>
    </location>
</feature>
<feature type="compositionally biased region" description="Polar residues" evidence="1">
    <location>
        <begin position="123"/>
        <end position="132"/>
    </location>
</feature>
<dbReference type="EMBL" id="JAGRRH010000026">
    <property type="protein sequence ID" value="KAG7341512.1"/>
    <property type="molecule type" value="Genomic_DNA"/>
</dbReference>
<feature type="compositionally biased region" description="Basic and acidic residues" evidence="1">
    <location>
        <begin position="72"/>
        <end position="82"/>
    </location>
</feature>
<proteinExistence type="predicted"/>
<feature type="region of interest" description="Disordered" evidence="1">
    <location>
        <begin position="774"/>
        <end position="832"/>
    </location>
</feature>
<name>A0A9K3KDI5_9STRA</name>
<feature type="compositionally biased region" description="Low complexity" evidence="1">
    <location>
        <begin position="1"/>
        <end position="11"/>
    </location>
</feature>